<dbReference type="SUPFAM" id="SSF56281">
    <property type="entry name" value="Metallo-hydrolase/oxidoreductase"/>
    <property type="match status" value="1"/>
</dbReference>
<name>A0A0T6DS16_9GAMM</name>
<dbReference type="STRING" id="554343.AS194_07695"/>
<dbReference type="Proteomes" id="UP000051202">
    <property type="component" value="Unassembled WGS sequence"/>
</dbReference>
<sequence>MSDEIHNLGAGFWNIRGEFRIGGVINIGTQCSLVKLESGKFIFLDSYKLTGEVRDKVMALTNNGQDVEAVLNVHPFHTVHCAQMAQDFPQAIFYGSRRHAKHVPEVDWSEDLVESDVVAKRYPELEFSMSQGIDYIHANEMIHAGSLLAYHPASKSLHVDDTFMSPPSKLLEKMLPEVMLHPTTKKALKDEPNAGKEYCDWATQIAHDWDVRHFCAAHSYLVKFKQGEFEKALLKAINKARPKLESA</sequence>
<gene>
    <name evidence="1" type="ORF">AS194_07695</name>
</gene>
<dbReference type="EMBL" id="LNDJ01000061">
    <property type="protein sequence ID" value="KRU22683.1"/>
    <property type="molecule type" value="Genomic_DNA"/>
</dbReference>
<keyword evidence="2" id="KW-1185">Reference proteome</keyword>
<dbReference type="InterPro" id="IPR036866">
    <property type="entry name" value="RibonucZ/Hydroxyglut_hydro"/>
</dbReference>
<evidence type="ECO:0000313" key="2">
    <source>
        <dbReference type="Proteomes" id="UP000051202"/>
    </source>
</evidence>
<proteinExistence type="predicted"/>
<dbReference type="RefSeq" id="WP_058024526.1">
    <property type="nucleotide sequence ID" value="NZ_LNDJ01000061.1"/>
</dbReference>
<reference evidence="1 2" key="1">
    <citation type="submission" date="2015-11" db="EMBL/GenBank/DDBJ databases">
        <title>Permanent draft genome of Psychrobacter piscatorii LQ58.</title>
        <authorList>
            <person name="Zhou M."/>
            <person name="Dong B."/>
            <person name="Liu Q."/>
        </authorList>
    </citation>
    <scope>NUCLEOTIDE SEQUENCE [LARGE SCALE GENOMIC DNA]</scope>
    <source>
        <strain evidence="1 2">LQ58</strain>
    </source>
</reference>
<dbReference type="AlphaFoldDB" id="A0A0T6DS16"/>
<evidence type="ECO:0000313" key="1">
    <source>
        <dbReference type="EMBL" id="KRU22683.1"/>
    </source>
</evidence>
<organism evidence="1 2">
    <name type="scientific">Psychrobacter piscatorii</name>
    <dbReference type="NCBI Taxonomy" id="554343"/>
    <lineage>
        <taxon>Bacteria</taxon>
        <taxon>Pseudomonadati</taxon>
        <taxon>Pseudomonadota</taxon>
        <taxon>Gammaproteobacteria</taxon>
        <taxon>Moraxellales</taxon>
        <taxon>Moraxellaceae</taxon>
        <taxon>Psychrobacter</taxon>
    </lineage>
</organism>
<evidence type="ECO:0008006" key="3">
    <source>
        <dbReference type="Google" id="ProtNLM"/>
    </source>
</evidence>
<comment type="caution">
    <text evidence="1">The sequence shown here is derived from an EMBL/GenBank/DDBJ whole genome shotgun (WGS) entry which is preliminary data.</text>
</comment>
<accession>A0A0T6DS16</accession>
<protein>
    <recommendedName>
        <fullName evidence="3">MBL fold metallo-hydrolase</fullName>
    </recommendedName>
</protein>